<dbReference type="Gene3D" id="2.160.20.110">
    <property type="match status" value="1"/>
</dbReference>
<evidence type="ECO:0000313" key="2">
    <source>
        <dbReference type="EMBL" id="OBR90769.1"/>
    </source>
</evidence>
<organism evidence="2 3">
    <name type="scientific">Clostridium ragsdalei P11</name>
    <dbReference type="NCBI Taxonomy" id="1353534"/>
    <lineage>
        <taxon>Bacteria</taxon>
        <taxon>Bacillati</taxon>
        <taxon>Bacillota</taxon>
        <taxon>Clostridia</taxon>
        <taxon>Eubacteriales</taxon>
        <taxon>Clostridiaceae</taxon>
        <taxon>Clostridium</taxon>
    </lineage>
</organism>
<name>A0A1A6AL14_9CLOT</name>
<evidence type="ECO:0000256" key="1">
    <source>
        <dbReference type="SAM" id="SignalP"/>
    </source>
</evidence>
<proteinExistence type="predicted"/>
<gene>
    <name evidence="2" type="ORF">CLRAG_34170</name>
</gene>
<feature type="chain" id="PRO_5008342488" description="The GLUG motif protein" evidence="1">
    <location>
        <begin position="30"/>
        <end position="694"/>
    </location>
</feature>
<reference evidence="2 3" key="1">
    <citation type="journal article" date="2012" name="Front. Microbiol.">
        <title>Draft Genome Sequence of the Virulent Strain 01-B526 of the Fish Pathogen Aeromonas salmonicida.</title>
        <authorList>
            <person name="Charette S.J."/>
            <person name="Brochu F."/>
            <person name="Boyle B."/>
            <person name="Filion G."/>
            <person name="Tanaka K.H."/>
            <person name="Derome N."/>
        </authorList>
    </citation>
    <scope>NUCLEOTIDE SEQUENCE [LARGE SCALE GENOMIC DNA]</scope>
    <source>
        <strain evidence="2 3">P11</strain>
    </source>
</reference>
<comment type="caution">
    <text evidence="2">The sequence shown here is derived from an EMBL/GenBank/DDBJ whole genome shotgun (WGS) entry which is preliminary data.</text>
</comment>
<protein>
    <recommendedName>
        <fullName evidence="4">The GLUG motif protein</fullName>
    </recommendedName>
</protein>
<evidence type="ECO:0008006" key="4">
    <source>
        <dbReference type="Google" id="ProtNLM"/>
    </source>
</evidence>
<feature type="signal peptide" evidence="1">
    <location>
        <begin position="1"/>
        <end position="29"/>
    </location>
</feature>
<dbReference type="PATRIC" id="fig|1353534.3.peg.3479"/>
<accession>A0A1A6AL14</accession>
<dbReference type="Proteomes" id="UP000093954">
    <property type="component" value="Unassembled WGS sequence"/>
</dbReference>
<dbReference type="SUPFAM" id="SSF51126">
    <property type="entry name" value="Pectin lyase-like"/>
    <property type="match status" value="1"/>
</dbReference>
<keyword evidence="3" id="KW-1185">Reference proteome</keyword>
<dbReference type="RefSeq" id="WP_065079490.1">
    <property type="nucleotide sequence ID" value="NZ_LROS01000055.1"/>
</dbReference>
<dbReference type="AlphaFoldDB" id="A0A1A6AL14"/>
<evidence type="ECO:0000313" key="3">
    <source>
        <dbReference type="Proteomes" id="UP000093954"/>
    </source>
</evidence>
<sequence length="694" mass="71416">MFNKKHLPVLLCFIFAFMLCITSPNLVFAASTWNGTSSSTTWSGSGNSGDPYIISTADQLKGLADSVNNGTSYSGDYFKLGDDINLGNYAWTPIGGACSILNGVPTGKYFAGVFDGNNKTISGINISNPAASTGAYGLFGYVNGGVIGNLKVAGSLNMGTSAINEIGAVVGYTNGSIYNCHSAMNVCVNNASASQAGGIAGVVENTNTSKILNVQYCSNTGTVTGRGRVGGIVGAVYCVSNGGVVVDECYNTGNLTTVGTSTKSYVGGIVGYCRGYITSCYNQGNLSTYGGHYQGGIVGILQGSNPTARMSYCYNTGIFSGASTSYDQALWASADRSFSVTITDCIYSDKVTTDSNVRITQSADRTWGNCHGVINLADTDMQGEKALESLNATANGTKYGFAQSGGYPILVWQSNPDWIVNDLGSSTTPTASGTDTDEAGAVFLDGTAQTNGNGTKSSPYNNFADAEKAVATASNKTIYITGQVTVSDSQTWSLSGAEIKRSYTYNGYLVNVADGDSLTLKDITIDGNNYNAKTNPKGLTISNGSLINVTGGTLNVGTGAILQNNYGNSGGAIRISGGNTTMTGGTINGNTAASNGAGVAVYGGTFTITPSKATDAFNLVDSIYLGTGQKLSVGATLENITGTLNVQAADPASGRVIAQVAGAYPKLTDEDLGEVVYSGKTLVLNGNSNQIQIQ</sequence>
<dbReference type="InterPro" id="IPR011050">
    <property type="entry name" value="Pectin_lyase_fold/virulence"/>
</dbReference>
<keyword evidence="1" id="KW-0732">Signal</keyword>
<dbReference type="EMBL" id="LROS01000055">
    <property type="protein sequence ID" value="OBR90769.1"/>
    <property type="molecule type" value="Genomic_DNA"/>
</dbReference>